<feature type="region of interest" description="Disordered" evidence="1">
    <location>
        <begin position="228"/>
        <end position="256"/>
    </location>
</feature>
<feature type="region of interest" description="Disordered" evidence="1">
    <location>
        <begin position="729"/>
        <end position="762"/>
    </location>
</feature>
<feature type="compositionally biased region" description="Low complexity" evidence="1">
    <location>
        <begin position="1072"/>
        <end position="1088"/>
    </location>
</feature>
<dbReference type="EMBL" id="MNUE01000071">
    <property type="protein sequence ID" value="OJD29830.1"/>
    <property type="molecule type" value="Genomic_DNA"/>
</dbReference>
<sequence length="1123" mass="119621">MPTLKQLTCTLEKEPSRSPLKEFSTNYSDGFVEAYVAVPEQRTGFSLNLRSNGYIAPGLAIFVYIDGVYQCNRHRQGLIPPDGTIPSDFYEVNFRVSQKEEKIAKGQFVGRAWSFDSLNIATADKAPNVDDTILGNLGTIEVVVLRTKAPSAEPAPGAAAQILPAQPTSGNTGKAGKQKAVKVKPKLAPGNGTLDGTEDFVAVQDFGAGLDGPNDYRHHDQTYDCHYHDDRRHRPRHSHDSYHRRASRSPPPPRDFGPSYADYLRWIATHPDAAVPSCGRVAQRSSSYYEQYRPTDVERNQHGETPITQRQRRRVRASDGIPQNKPYEYWVFEGSNLEIGDCFPHAAHKPTSSASVSHVASQNGSEAARRPRTSGDARRGAYSNIDTREVARVRASDQVSLHVRWDGSRLSLEGRVTDPVRQIPIRSGHGANVKDSSYRLGQEDESLASSMHRPDPMYNPRYPPDEATLQKHRNASSRDGTSKMPGGWDDPKDSARAPNPFEGRFIDNEKPSASHSNRGELTSAFDDAGWDIANEQGHHGGGQSSGQNWFEVNGAGQNTAGWGDNHQNGQSGWNGNGSGGAGGNAGWGATGIQEQATQQDTGASAGWGDGNNGNISFGANNAGGSGWEFNTAGNNAGTSGCQQTWNNDNWGGGADTTEQNGGRAVQDDAVGNAADNTGGGWSQDNAGFDWSTPADNTAQQTPAAKNWADDAAPATAAAAAPAVQQFTAPAAAKPTSSHKASGSKAASSSSAAAAASTRAHKPVVPDQPFIKSYWQNTAPRAPPAAPYPQPKRSADAATEIFAPSEAPYVVPERTAREKLVDSYVHHGKAYGYAHATARPAYMDTLESPYAVFRFKYRSGEMLARILGRRGKEEVERERARERAEEERRGLAGLSREELVERLLAEGKGKEKEARKSVAGGGGGSQKKAGGSQQKASSVGATSQPKPINQWANEVAVATGSVGKGKGASGTGEALVCDRCKNALGSEWWSCNVCGGDDDTYDICCPCVEKKKRCKDSSHDLMKWKDNVTMVNGEPEPGPIIGEILRGIPKGSKNKGGKSVASGGKKNGGGGNNNNNNWSGGDAGATNGADNGGGWESWPADNTGGASWGAVDGDAGGAESKWAI</sequence>
<feature type="region of interest" description="Disordered" evidence="1">
    <location>
        <begin position="444"/>
        <end position="589"/>
    </location>
</feature>
<dbReference type="RefSeq" id="XP_020126090.1">
    <property type="nucleotide sequence ID" value="XM_020278796.1"/>
</dbReference>
<keyword evidence="3" id="KW-1185">Reference proteome</keyword>
<feature type="compositionally biased region" description="Low complexity" evidence="1">
    <location>
        <begin position="925"/>
        <end position="937"/>
    </location>
</feature>
<feature type="compositionally biased region" description="Low complexity" evidence="1">
    <location>
        <begin position="729"/>
        <end position="756"/>
    </location>
</feature>
<feature type="compositionally biased region" description="Gly residues" evidence="1">
    <location>
        <begin position="572"/>
        <end position="589"/>
    </location>
</feature>
<comment type="caution">
    <text evidence="2">The sequence shown here is derived from an EMBL/GenBank/DDBJ whole genome shotgun (WGS) entry which is preliminary data.</text>
</comment>
<feature type="region of interest" description="Disordered" evidence="1">
    <location>
        <begin position="1044"/>
        <end position="1123"/>
    </location>
</feature>
<reference evidence="2 3" key="1">
    <citation type="submission" date="2016-10" db="EMBL/GenBank/DDBJ databases">
        <title>Proteomics and genomics reveal pathogen-plant mechanisms compatible with a hemibiotrophic lifestyle of Diplodia corticola.</title>
        <authorList>
            <person name="Fernandes I."/>
            <person name="De Jonge R."/>
            <person name="Van De Peer Y."/>
            <person name="Devreese B."/>
            <person name="Alves A."/>
            <person name="Esteves A.C."/>
        </authorList>
    </citation>
    <scope>NUCLEOTIDE SEQUENCE [LARGE SCALE GENOMIC DNA]</scope>
    <source>
        <strain evidence="2 3">CBS 112549</strain>
    </source>
</reference>
<feature type="compositionally biased region" description="Basic and acidic residues" evidence="1">
    <location>
        <begin position="367"/>
        <end position="379"/>
    </location>
</feature>
<dbReference type="Proteomes" id="UP000183809">
    <property type="component" value="Unassembled WGS sequence"/>
</dbReference>
<feature type="compositionally biased region" description="Low complexity" evidence="1">
    <location>
        <begin position="702"/>
        <end position="716"/>
    </location>
</feature>
<feature type="compositionally biased region" description="Polar residues" evidence="1">
    <location>
        <begin position="938"/>
        <end position="947"/>
    </location>
</feature>
<proteinExistence type="predicted"/>
<feature type="compositionally biased region" description="Basic and acidic residues" evidence="1">
    <location>
        <begin position="906"/>
        <end position="915"/>
    </location>
</feature>
<dbReference type="GeneID" id="31019057"/>
<evidence type="ECO:0000256" key="1">
    <source>
        <dbReference type="SAM" id="MobiDB-lite"/>
    </source>
</evidence>
<protein>
    <submittedName>
        <fullName evidence="2">Zinc finger zz-type protein</fullName>
    </submittedName>
</protein>
<feature type="region of interest" description="Disordered" evidence="1">
    <location>
        <begin position="348"/>
        <end position="383"/>
    </location>
</feature>
<evidence type="ECO:0000313" key="3">
    <source>
        <dbReference type="Proteomes" id="UP000183809"/>
    </source>
</evidence>
<organism evidence="2 3">
    <name type="scientific">Diplodia corticola</name>
    <dbReference type="NCBI Taxonomy" id="236234"/>
    <lineage>
        <taxon>Eukaryota</taxon>
        <taxon>Fungi</taxon>
        <taxon>Dikarya</taxon>
        <taxon>Ascomycota</taxon>
        <taxon>Pezizomycotina</taxon>
        <taxon>Dothideomycetes</taxon>
        <taxon>Dothideomycetes incertae sedis</taxon>
        <taxon>Botryosphaeriales</taxon>
        <taxon>Botryosphaeriaceae</taxon>
        <taxon>Diplodia</taxon>
    </lineage>
</organism>
<evidence type="ECO:0000313" key="2">
    <source>
        <dbReference type="EMBL" id="OJD29830.1"/>
    </source>
</evidence>
<feature type="region of interest" description="Disordered" evidence="1">
    <location>
        <begin position="906"/>
        <end position="947"/>
    </location>
</feature>
<feature type="compositionally biased region" description="Basic and acidic residues" evidence="1">
    <location>
        <begin position="228"/>
        <end position="243"/>
    </location>
</feature>
<feature type="region of interest" description="Disordered" evidence="1">
    <location>
        <begin position="162"/>
        <end position="182"/>
    </location>
</feature>
<feature type="compositionally biased region" description="Polar residues" evidence="1">
    <location>
        <begin position="631"/>
        <end position="649"/>
    </location>
</feature>
<accession>A0A1J9QLQ1</accession>
<name>A0A1J9QLQ1_9PEZI</name>
<feature type="compositionally biased region" description="Polar residues" evidence="1">
    <location>
        <begin position="350"/>
        <end position="365"/>
    </location>
</feature>
<gene>
    <name evidence="2" type="ORF">BKCO1_7100040</name>
</gene>
<feature type="region of interest" description="Disordered" evidence="1">
    <location>
        <begin position="869"/>
        <end position="890"/>
    </location>
</feature>
<feature type="region of interest" description="Disordered" evidence="1">
    <location>
        <begin position="630"/>
        <end position="716"/>
    </location>
</feature>
<dbReference type="OrthoDB" id="5423516at2759"/>
<dbReference type="AlphaFoldDB" id="A0A1J9QLQ1"/>
<dbReference type="STRING" id="236234.A0A1J9QLQ1"/>